<name>A0A9N8D5P4_9STRA</name>
<feature type="domain" description="Nucleotide-diphospho-sugar transferase" evidence="2">
    <location>
        <begin position="317"/>
        <end position="460"/>
    </location>
</feature>
<feature type="compositionally biased region" description="Polar residues" evidence="1">
    <location>
        <begin position="336"/>
        <end position="346"/>
    </location>
</feature>
<evidence type="ECO:0000313" key="3">
    <source>
        <dbReference type="EMBL" id="CAB9496882.1"/>
    </source>
</evidence>
<feature type="compositionally biased region" description="Basic and acidic residues" evidence="1">
    <location>
        <begin position="117"/>
        <end position="128"/>
    </location>
</feature>
<reference evidence="3" key="1">
    <citation type="submission" date="2020-06" db="EMBL/GenBank/DDBJ databases">
        <authorList>
            <consortium name="Plant Systems Biology data submission"/>
        </authorList>
    </citation>
    <scope>NUCLEOTIDE SEQUENCE</scope>
    <source>
        <strain evidence="3">D6</strain>
    </source>
</reference>
<protein>
    <recommendedName>
        <fullName evidence="2">Nucleotide-diphospho-sugar transferase domain-containing protein</fullName>
    </recommendedName>
</protein>
<dbReference type="GO" id="GO:0016757">
    <property type="term" value="F:glycosyltransferase activity"/>
    <property type="evidence" value="ECO:0007669"/>
    <property type="project" value="TreeGrafter"/>
</dbReference>
<dbReference type="GO" id="GO:0005794">
    <property type="term" value="C:Golgi apparatus"/>
    <property type="evidence" value="ECO:0007669"/>
    <property type="project" value="TreeGrafter"/>
</dbReference>
<dbReference type="InterPro" id="IPR052636">
    <property type="entry name" value="UDP-D-xylose:L-fucose_XylT"/>
</dbReference>
<evidence type="ECO:0000259" key="2">
    <source>
        <dbReference type="Pfam" id="PF03407"/>
    </source>
</evidence>
<dbReference type="Pfam" id="PF03407">
    <property type="entry name" value="Nucleotid_trans"/>
    <property type="match status" value="1"/>
</dbReference>
<gene>
    <name evidence="3" type="ORF">SEMRO_11_G008420.1</name>
</gene>
<keyword evidence="4" id="KW-1185">Reference proteome</keyword>
<feature type="region of interest" description="Disordered" evidence="1">
    <location>
        <begin position="330"/>
        <end position="350"/>
    </location>
</feature>
<dbReference type="EMBL" id="CAICTM010000011">
    <property type="protein sequence ID" value="CAB9496882.1"/>
    <property type="molecule type" value="Genomic_DNA"/>
</dbReference>
<comment type="caution">
    <text evidence="3">The sequence shown here is derived from an EMBL/GenBank/DDBJ whole genome shotgun (WGS) entry which is preliminary data.</text>
</comment>
<sequence>MMMATAVNNHNNKGTMNNPTLRRSSSSSHAGGGSNQDKAALRSLALLLGFALLILMTQLTQFGSLQQEYRRRNYQLHHRAVVNEHGSLVESVVEFREEEEPRQQLSLLQASLASLRGAEKQGNDDDSPKMQQAKSTITKTKKTQKLPDWRLGMDCSIWDFHCVTLKQSSGLYQEYPFPYGRFYDHQDAFDWESMDHVPLDWQHELAQVNTTLLYPPPRPIEYRYKPRSSQSQYRACLQSAHERSWKDQLTNLIQSKQIDASLNNDLNLLAFTISDYTYAKDMMHEVFEMNNHVVGFPGAFFMVALDNKTLEMACHYNYPVIAWDTATPTTTTTTTSRRQQQIDDNATTTTTTEDQLRASVQNTKLEVSLALLEMEQSFFFYEMDVWFLQSPLPVIKLFEEDMLFSSHQNCPICVNIGVYFVRATAATKEYFQIAIQLAKDSPNTHDQYIMGQILHMQHLGDKSKWEYNPDRWDPLPGYFPTFHTTVKTGFFSPHEIVASERPYASQMAIAIHPLRESPLKDPHGKKMLAKEMGAWYGFNGDDGLIITTEQAAGYYHREGAARRYILLDGHILNGYSTVMNWEFQGDEAGLYHCIENLRWTVAALVALARRTGRILILPPVAKDRGVHFLWTALDLQSVEELGVDYRETTFFNNHKSWIHDDTPFDTVARTAMGDFKKDQTMFAQYYDDSNAQQHGNADADPPVTMTTRAWKFNSTLMDQVDAIDAWWALHTTIPEIDAAEALLVNTHFLNQHYHRPLGGRLRKEFRKMNPDPRTGRGRAEYDIAGTFAKLRWCPEGKHFGVQDEIAGVFKSNDDCYGKGELYK</sequence>
<feature type="region of interest" description="Disordered" evidence="1">
    <location>
        <begin position="117"/>
        <end position="141"/>
    </location>
</feature>
<dbReference type="PANTHER" id="PTHR47032">
    <property type="entry name" value="UDP-D-XYLOSE:L-FUCOSE ALPHA-1,3-D-XYLOSYLTRANSFERASE-RELATED"/>
    <property type="match status" value="1"/>
</dbReference>
<evidence type="ECO:0000256" key="1">
    <source>
        <dbReference type="SAM" id="MobiDB-lite"/>
    </source>
</evidence>
<feature type="region of interest" description="Disordered" evidence="1">
    <location>
        <begin position="1"/>
        <end position="36"/>
    </location>
</feature>
<evidence type="ECO:0000313" key="4">
    <source>
        <dbReference type="Proteomes" id="UP001153069"/>
    </source>
</evidence>
<proteinExistence type="predicted"/>
<dbReference type="Proteomes" id="UP001153069">
    <property type="component" value="Unassembled WGS sequence"/>
</dbReference>
<dbReference type="PANTHER" id="PTHR47032:SF1">
    <property type="entry name" value="UDP-D-XYLOSE:L-FUCOSE ALPHA-1,3-D-XYLOSYLTRANSFERASE-RELATED"/>
    <property type="match status" value="1"/>
</dbReference>
<feature type="compositionally biased region" description="Polar residues" evidence="1">
    <location>
        <begin position="1"/>
        <end position="23"/>
    </location>
</feature>
<dbReference type="AlphaFoldDB" id="A0A9N8D5P4"/>
<dbReference type="OrthoDB" id="41140at2759"/>
<dbReference type="InterPro" id="IPR005069">
    <property type="entry name" value="Nucl-diP-sugar_transferase"/>
</dbReference>
<accession>A0A9N8D5P4</accession>
<organism evidence="3 4">
    <name type="scientific">Seminavis robusta</name>
    <dbReference type="NCBI Taxonomy" id="568900"/>
    <lineage>
        <taxon>Eukaryota</taxon>
        <taxon>Sar</taxon>
        <taxon>Stramenopiles</taxon>
        <taxon>Ochrophyta</taxon>
        <taxon>Bacillariophyta</taxon>
        <taxon>Bacillariophyceae</taxon>
        <taxon>Bacillariophycidae</taxon>
        <taxon>Naviculales</taxon>
        <taxon>Naviculaceae</taxon>
        <taxon>Seminavis</taxon>
    </lineage>
</organism>